<comment type="caution">
    <text evidence="2">The sequence shown here is derived from an EMBL/GenBank/DDBJ whole genome shotgun (WGS) entry which is preliminary data.</text>
</comment>
<evidence type="ECO:0000259" key="1">
    <source>
        <dbReference type="Pfam" id="PF22016"/>
    </source>
</evidence>
<name>A0A502IH13_9PSED</name>
<dbReference type="Pfam" id="PF22016">
    <property type="entry name" value="DUF6933"/>
    <property type="match status" value="1"/>
</dbReference>
<dbReference type="RefSeq" id="WP_140676573.1">
    <property type="nucleotide sequence ID" value="NZ_RCZA01000002.1"/>
</dbReference>
<accession>A0A502IH13</accession>
<dbReference type="InterPro" id="IPR053864">
    <property type="entry name" value="DUF6933"/>
</dbReference>
<evidence type="ECO:0000313" key="2">
    <source>
        <dbReference type="EMBL" id="TPG86197.1"/>
    </source>
</evidence>
<dbReference type="EMBL" id="RCZA01000002">
    <property type="protein sequence ID" value="TPG86197.1"/>
    <property type="molecule type" value="Genomic_DNA"/>
</dbReference>
<sequence>MLIFNCTEAASNLFSRVHKGKKMTPVEKPPSPVIEDDEPVEFAEQWLVHAITVQRKHVLFVIHIQTRYCMIFADAKKADVKGFIQRFSDRWMNGLMRDALHHDVLQWVGHDSMLERFNESCRQYRLYKRGHRSAQGHIGEIAWIFEDYAAEWGCLPPDEIMAGRFDAKMNHFIRGSKNAKGYLVPDEEMMAHWMRQYCGLDEPGIQAARNRRDEVKREIRELEAAYAKQGQPPQ</sequence>
<protein>
    <recommendedName>
        <fullName evidence="1">DUF6933 domain-containing protein</fullName>
    </recommendedName>
</protein>
<evidence type="ECO:0000313" key="3">
    <source>
        <dbReference type="Proteomes" id="UP000320914"/>
    </source>
</evidence>
<proteinExistence type="predicted"/>
<dbReference type="Proteomes" id="UP000320914">
    <property type="component" value="Unassembled WGS sequence"/>
</dbReference>
<organism evidence="2 3">
    <name type="scientific">Pseudomonas mandelii</name>
    <dbReference type="NCBI Taxonomy" id="75612"/>
    <lineage>
        <taxon>Bacteria</taxon>
        <taxon>Pseudomonadati</taxon>
        <taxon>Pseudomonadota</taxon>
        <taxon>Gammaproteobacteria</taxon>
        <taxon>Pseudomonadales</taxon>
        <taxon>Pseudomonadaceae</taxon>
        <taxon>Pseudomonas</taxon>
    </lineage>
</organism>
<feature type="domain" description="DUF6933" evidence="1">
    <location>
        <begin position="23"/>
        <end position="188"/>
    </location>
</feature>
<reference evidence="2 3" key="1">
    <citation type="journal article" date="2019" name="Environ. Microbiol.">
        <title>Species interactions and distinct microbial communities in high Arctic permafrost affected cryosols are associated with the CH4 and CO2 gas fluxes.</title>
        <authorList>
            <person name="Altshuler I."/>
            <person name="Hamel J."/>
            <person name="Turney S."/>
            <person name="Magnuson E."/>
            <person name="Levesque R."/>
            <person name="Greer C."/>
            <person name="Whyte L.G."/>
        </authorList>
    </citation>
    <scope>NUCLEOTIDE SEQUENCE [LARGE SCALE GENOMIC DNA]</scope>
    <source>
        <strain evidence="2 3">OWC5</strain>
    </source>
</reference>
<dbReference type="AlphaFoldDB" id="A0A502IH13"/>
<gene>
    <name evidence="2" type="ORF">EAH74_04880</name>
</gene>